<evidence type="ECO:0008006" key="3">
    <source>
        <dbReference type="Google" id="ProtNLM"/>
    </source>
</evidence>
<reference evidence="2" key="1">
    <citation type="submission" date="2017-01" db="EMBL/GenBank/DDBJ databases">
        <title>Genome sequence of Rouxiella sp. ERMR1:05.</title>
        <authorList>
            <person name="Kumar R."/>
            <person name="Singh D."/>
            <person name="Kumar S."/>
        </authorList>
    </citation>
    <scope>NUCLEOTIDE SEQUENCE [LARGE SCALE GENOMIC DNA]</scope>
    <source>
        <strain evidence="2">ERMR1:05</strain>
    </source>
</reference>
<dbReference type="InterPro" id="IPR025153">
    <property type="entry name" value="Ead_Ea22"/>
</dbReference>
<dbReference type="Proteomes" id="UP000239197">
    <property type="component" value="Chromosome"/>
</dbReference>
<organism evidence="1 2">
    <name type="scientific">Rahnella sikkimica</name>
    <dbReference type="NCBI Taxonomy" id="1805933"/>
    <lineage>
        <taxon>Bacteria</taxon>
        <taxon>Pseudomonadati</taxon>
        <taxon>Pseudomonadota</taxon>
        <taxon>Gammaproteobacteria</taxon>
        <taxon>Enterobacterales</taxon>
        <taxon>Yersiniaceae</taxon>
        <taxon>Rahnella</taxon>
    </lineage>
</organism>
<proteinExistence type="predicted"/>
<name>A0A2L1UMT1_9GAMM</name>
<gene>
    <name evidence="1" type="ORF">BV494_04525</name>
</gene>
<dbReference type="EMBL" id="CP019062">
    <property type="protein sequence ID" value="AVF34243.1"/>
    <property type="molecule type" value="Genomic_DNA"/>
</dbReference>
<dbReference type="RefSeq" id="WP_104921777.1">
    <property type="nucleotide sequence ID" value="NZ_CP019062.1"/>
</dbReference>
<protein>
    <recommendedName>
        <fullName evidence="3">Ead/Ea22-like family protein</fullName>
    </recommendedName>
</protein>
<dbReference type="Pfam" id="PF13935">
    <property type="entry name" value="Ead_Ea22"/>
    <property type="match status" value="1"/>
</dbReference>
<dbReference type="KEGG" id="rox:BV494_04525"/>
<dbReference type="AlphaFoldDB" id="A0A2L1UMT1"/>
<accession>A0A2L1UMT1</accession>
<sequence length="209" mass="22547">MTDTTDIKALRDAAALIAHGYKQRWGCETNEDTGFVGVGTFDHEGDLCPFIEVSVSNWSDEDGDDEHLAEFLTLANPVAILALLDQLEAERQRADDAVAERNTSLKQGSAARNEFDKITAELAALKGDQVPVAVMDIQHGRADGNLFAVTLTKAGHALKDDVYELFTAPQKPVVLPRSHYVCGCAYRFMSAPEVIAAIEAAGGIVKDGE</sequence>
<evidence type="ECO:0000313" key="1">
    <source>
        <dbReference type="EMBL" id="AVF34243.1"/>
    </source>
</evidence>
<keyword evidence="2" id="KW-1185">Reference proteome</keyword>
<evidence type="ECO:0000313" key="2">
    <source>
        <dbReference type="Proteomes" id="UP000239197"/>
    </source>
</evidence>